<dbReference type="EMBL" id="VCIW01000003">
    <property type="protein sequence ID" value="TLS52964.1"/>
    <property type="molecule type" value="Genomic_DNA"/>
</dbReference>
<keyword evidence="7" id="KW-1185">Reference proteome</keyword>
<dbReference type="AlphaFoldDB" id="A0A5R9GHT3"/>
<comment type="caution">
    <text evidence="6">The sequence shown here is derived from an EMBL/GenBank/DDBJ whole genome shotgun (WGS) entry which is preliminary data.</text>
</comment>
<feature type="binding site" evidence="5">
    <location>
        <position position="220"/>
    </location>
    <ligand>
        <name>Mg(2+)</name>
        <dbReference type="ChEBI" id="CHEBI:18420"/>
        <label>2</label>
    </ligand>
</feature>
<feature type="binding site" evidence="5">
    <location>
        <position position="91"/>
    </location>
    <ligand>
        <name>Mg(2+)</name>
        <dbReference type="ChEBI" id="CHEBI:18420"/>
        <label>1</label>
        <note>catalytic</note>
    </ligand>
</feature>
<evidence type="ECO:0000313" key="6">
    <source>
        <dbReference type="EMBL" id="TLS52964.1"/>
    </source>
</evidence>
<gene>
    <name evidence="6" type="ORF">FE782_06220</name>
</gene>
<evidence type="ECO:0000256" key="5">
    <source>
        <dbReference type="PIRSR" id="PIRSR600760-2"/>
    </source>
</evidence>
<protein>
    <submittedName>
        <fullName evidence="6">Inositol monophosphatase</fullName>
    </submittedName>
</protein>
<dbReference type="GO" id="GO:0008934">
    <property type="term" value="F:inositol monophosphate 1-phosphatase activity"/>
    <property type="evidence" value="ECO:0007669"/>
    <property type="project" value="TreeGrafter"/>
</dbReference>
<evidence type="ECO:0000256" key="4">
    <source>
        <dbReference type="ARBA" id="ARBA00022842"/>
    </source>
</evidence>
<evidence type="ECO:0000256" key="1">
    <source>
        <dbReference type="ARBA" id="ARBA00001946"/>
    </source>
</evidence>
<proteinExistence type="predicted"/>
<dbReference type="Pfam" id="PF00459">
    <property type="entry name" value="Inositol_P"/>
    <property type="match status" value="1"/>
</dbReference>
<comment type="cofactor">
    <cofactor evidence="1 5">
        <name>Mg(2+)</name>
        <dbReference type="ChEBI" id="CHEBI:18420"/>
    </cofactor>
</comment>
<evidence type="ECO:0000256" key="3">
    <source>
        <dbReference type="ARBA" id="ARBA00022801"/>
    </source>
</evidence>
<keyword evidence="3" id="KW-0378">Hydrolase</keyword>
<organism evidence="6 7">
    <name type="scientific">Paenibacillus antri</name>
    <dbReference type="NCBI Taxonomy" id="2582848"/>
    <lineage>
        <taxon>Bacteria</taxon>
        <taxon>Bacillati</taxon>
        <taxon>Bacillota</taxon>
        <taxon>Bacilli</taxon>
        <taxon>Bacillales</taxon>
        <taxon>Paenibacillaceae</taxon>
        <taxon>Paenibacillus</taxon>
    </lineage>
</organism>
<accession>A0A5R9GHT3</accession>
<dbReference type="FunFam" id="3.30.540.10:FF:000003">
    <property type="entry name" value="Inositol-1-monophosphatase"/>
    <property type="match status" value="1"/>
</dbReference>
<feature type="binding site" evidence="5">
    <location>
        <position position="94"/>
    </location>
    <ligand>
        <name>Mg(2+)</name>
        <dbReference type="ChEBI" id="CHEBI:18420"/>
        <label>1</label>
        <note>catalytic</note>
    </ligand>
</feature>
<evidence type="ECO:0000256" key="2">
    <source>
        <dbReference type="ARBA" id="ARBA00022723"/>
    </source>
</evidence>
<keyword evidence="2 5" id="KW-0479">Metal-binding</keyword>
<feature type="binding site" evidence="5">
    <location>
        <position position="75"/>
    </location>
    <ligand>
        <name>Mg(2+)</name>
        <dbReference type="ChEBI" id="CHEBI:18420"/>
        <label>1</label>
        <note>catalytic</note>
    </ligand>
</feature>
<dbReference type="PRINTS" id="PR00377">
    <property type="entry name" value="IMPHPHTASES"/>
</dbReference>
<dbReference type="RefSeq" id="WP_138193205.1">
    <property type="nucleotide sequence ID" value="NZ_VCIW01000003.1"/>
</dbReference>
<dbReference type="GO" id="GO:0006020">
    <property type="term" value="P:inositol metabolic process"/>
    <property type="evidence" value="ECO:0007669"/>
    <property type="project" value="TreeGrafter"/>
</dbReference>
<dbReference type="Gene3D" id="3.40.190.80">
    <property type="match status" value="1"/>
</dbReference>
<dbReference type="Proteomes" id="UP000309676">
    <property type="component" value="Unassembled WGS sequence"/>
</dbReference>
<reference evidence="6 7" key="1">
    <citation type="submission" date="2019-05" db="EMBL/GenBank/DDBJ databases">
        <authorList>
            <person name="Narsing Rao M.P."/>
            <person name="Li W.J."/>
        </authorList>
    </citation>
    <scope>NUCLEOTIDE SEQUENCE [LARGE SCALE GENOMIC DNA]</scope>
    <source>
        <strain evidence="6 7">SYSU_K30003</strain>
    </source>
</reference>
<sequence length="273" mass="29878">MERLERQEQLRRAKQVATAAAEAAGRYAKERFLTAYVVTEKDEHGDLVTDVDVEAERLILETIRASFPHDAIRSEETGWSGVEGDWLWLVDPLDGTNNFAIGLPAFGVAITLLYRKEPVVGVVYESVTDRMYAAVAGQGATCNGEPLNVSGAMETPLRKRTVGWIQGHRVQKEPGAMRLKSLLDESCKRALRLWAPALLWTMLARGQLDGIVLYDSEGDDLYAGVLIAKEAGAAVLRFDGTPFDGMDESPYLVAGRGDAPEQLLRLAKDASSA</sequence>
<dbReference type="SUPFAM" id="SSF56655">
    <property type="entry name" value="Carbohydrate phosphatase"/>
    <property type="match status" value="1"/>
</dbReference>
<feature type="binding site" evidence="5">
    <location>
        <position position="93"/>
    </location>
    <ligand>
        <name>Mg(2+)</name>
        <dbReference type="ChEBI" id="CHEBI:18420"/>
        <label>2</label>
    </ligand>
</feature>
<dbReference type="GO" id="GO:0007165">
    <property type="term" value="P:signal transduction"/>
    <property type="evidence" value="ECO:0007669"/>
    <property type="project" value="TreeGrafter"/>
</dbReference>
<dbReference type="GO" id="GO:0046872">
    <property type="term" value="F:metal ion binding"/>
    <property type="evidence" value="ECO:0007669"/>
    <property type="project" value="UniProtKB-KW"/>
</dbReference>
<dbReference type="PANTHER" id="PTHR20854:SF17">
    <property type="entry name" value="PHOSPHATASE IMPL1, CHLOROPLASTIC"/>
    <property type="match status" value="1"/>
</dbReference>
<dbReference type="Gene3D" id="3.30.540.10">
    <property type="entry name" value="Fructose-1,6-Bisphosphatase, subunit A, domain 1"/>
    <property type="match status" value="1"/>
</dbReference>
<dbReference type="InterPro" id="IPR000760">
    <property type="entry name" value="Inositol_monophosphatase-like"/>
</dbReference>
<keyword evidence="4 5" id="KW-0460">Magnesium</keyword>
<dbReference type="PANTHER" id="PTHR20854">
    <property type="entry name" value="INOSITOL MONOPHOSPHATASE"/>
    <property type="match status" value="1"/>
</dbReference>
<evidence type="ECO:0000313" key="7">
    <source>
        <dbReference type="Proteomes" id="UP000309676"/>
    </source>
</evidence>
<dbReference type="OrthoDB" id="9772456at2"/>
<name>A0A5R9GHT3_9BACL</name>